<evidence type="ECO:0000259" key="6">
    <source>
        <dbReference type="Pfam" id="PF04055"/>
    </source>
</evidence>
<comment type="caution">
    <text evidence="7">The sequence shown here is derived from an EMBL/GenBank/DDBJ whole genome shotgun (WGS) entry which is preliminary data.</text>
</comment>
<evidence type="ECO:0000256" key="2">
    <source>
        <dbReference type="ARBA" id="ARBA00022691"/>
    </source>
</evidence>
<reference evidence="7 8" key="1">
    <citation type="submission" date="2024-06" db="EMBL/GenBank/DDBJ databases">
        <authorList>
            <person name="Kaempfer P."/>
            <person name="Viver T."/>
        </authorList>
    </citation>
    <scope>NUCLEOTIDE SEQUENCE [LARGE SCALE GENOMIC DNA]</scope>
    <source>
        <strain evidence="7 8">ST-119</strain>
    </source>
</reference>
<dbReference type="Pfam" id="PF04055">
    <property type="entry name" value="Radical_SAM"/>
    <property type="match status" value="1"/>
</dbReference>
<evidence type="ECO:0000256" key="1">
    <source>
        <dbReference type="ARBA" id="ARBA00001966"/>
    </source>
</evidence>
<dbReference type="InterPro" id="IPR051675">
    <property type="entry name" value="Endo/Exo/Phosphatase_dom_1"/>
</dbReference>
<dbReference type="EMBL" id="JBELPZ010000009">
    <property type="protein sequence ID" value="MFL9844861.1"/>
    <property type="molecule type" value="Genomic_DNA"/>
</dbReference>
<dbReference type="InterPro" id="IPR023874">
    <property type="entry name" value="DNA_rSAM_put"/>
</dbReference>
<dbReference type="SUPFAM" id="SSF102114">
    <property type="entry name" value="Radical SAM enzymes"/>
    <property type="match status" value="1"/>
</dbReference>
<evidence type="ECO:0000313" key="7">
    <source>
        <dbReference type="EMBL" id="MFL9844861.1"/>
    </source>
</evidence>
<dbReference type="RefSeq" id="WP_408085116.1">
    <property type="nucleotide sequence ID" value="NZ_JBELPZ010000009.1"/>
</dbReference>
<dbReference type="PANTHER" id="PTHR21180:SF9">
    <property type="entry name" value="TYPE II SECRETION SYSTEM PROTEIN K"/>
    <property type="match status" value="1"/>
</dbReference>
<evidence type="ECO:0000313" key="8">
    <source>
        <dbReference type="Proteomes" id="UP001629156"/>
    </source>
</evidence>
<keyword evidence="8" id="KW-1185">Reference proteome</keyword>
<proteinExistence type="predicted"/>
<evidence type="ECO:0000256" key="5">
    <source>
        <dbReference type="ARBA" id="ARBA00023014"/>
    </source>
</evidence>
<accession>A0ABW8Z0E7</accession>
<evidence type="ECO:0000256" key="3">
    <source>
        <dbReference type="ARBA" id="ARBA00022723"/>
    </source>
</evidence>
<dbReference type="InterPro" id="IPR007197">
    <property type="entry name" value="rSAM"/>
</dbReference>
<dbReference type="InterPro" id="IPR010994">
    <property type="entry name" value="RuvA_2-like"/>
</dbReference>
<dbReference type="InterPro" id="IPR058240">
    <property type="entry name" value="rSAM_sf"/>
</dbReference>
<dbReference type="NCBIfam" id="TIGR03916">
    <property type="entry name" value="rSAM_link_UDG"/>
    <property type="match status" value="1"/>
</dbReference>
<dbReference type="Proteomes" id="UP001629156">
    <property type="component" value="Unassembled WGS sequence"/>
</dbReference>
<keyword evidence="2" id="KW-0949">S-adenosyl-L-methionine</keyword>
<comment type="cofactor">
    <cofactor evidence="1">
        <name>[4Fe-4S] cluster</name>
        <dbReference type="ChEBI" id="CHEBI:49883"/>
    </cofactor>
</comment>
<organism evidence="7 8">
    <name type="scientific">Flavobacterium rhizosphaerae</name>
    <dbReference type="NCBI Taxonomy" id="3163298"/>
    <lineage>
        <taxon>Bacteria</taxon>
        <taxon>Pseudomonadati</taxon>
        <taxon>Bacteroidota</taxon>
        <taxon>Flavobacteriia</taxon>
        <taxon>Flavobacteriales</taxon>
        <taxon>Flavobacteriaceae</taxon>
        <taxon>Flavobacterium</taxon>
    </lineage>
</organism>
<dbReference type="SUPFAM" id="SSF47781">
    <property type="entry name" value="RuvA domain 2-like"/>
    <property type="match status" value="1"/>
</dbReference>
<keyword evidence="4" id="KW-0408">Iron</keyword>
<dbReference type="SFLD" id="SFLDS00029">
    <property type="entry name" value="Radical_SAM"/>
    <property type="match status" value="1"/>
</dbReference>
<dbReference type="PANTHER" id="PTHR21180">
    <property type="entry name" value="ENDONUCLEASE/EXONUCLEASE/PHOSPHATASE FAMILY DOMAIN-CONTAINING PROTEIN 1"/>
    <property type="match status" value="1"/>
</dbReference>
<keyword evidence="5" id="KW-0411">Iron-sulfur</keyword>
<dbReference type="Gene3D" id="1.10.150.320">
    <property type="entry name" value="Photosystem II 12 kDa extrinsic protein"/>
    <property type="match status" value="1"/>
</dbReference>
<keyword evidence="3" id="KW-0479">Metal-binding</keyword>
<dbReference type="Pfam" id="PF12836">
    <property type="entry name" value="HHH_3"/>
    <property type="match status" value="1"/>
</dbReference>
<feature type="domain" description="Radical SAM core" evidence="6">
    <location>
        <begin position="61"/>
        <end position="200"/>
    </location>
</feature>
<dbReference type="InterPro" id="IPR013785">
    <property type="entry name" value="Aldolase_TIM"/>
</dbReference>
<evidence type="ECO:0000256" key="4">
    <source>
        <dbReference type="ARBA" id="ARBA00023004"/>
    </source>
</evidence>
<protein>
    <submittedName>
        <fullName evidence="7">DNA modification/repair radical SAM protein</fullName>
    </submittedName>
</protein>
<dbReference type="Gene3D" id="3.20.20.70">
    <property type="entry name" value="Aldolase class I"/>
    <property type="match status" value="1"/>
</dbReference>
<gene>
    <name evidence="7" type="ORF">ABS766_10575</name>
</gene>
<dbReference type="CDD" id="cd01335">
    <property type="entry name" value="Radical_SAM"/>
    <property type="match status" value="1"/>
</dbReference>
<dbReference type="SFLD" id="SFLDG01102">
    <property type="entry name" value="Uncharacterised_Radical_SAM_Su"/>
    <property type="match status" value="1"/>
</dbReference>
<name>A0ABW8Z0E7_9FLAO</name>
<sequence>MNERILQKLEILADAAKYDVSCASGQSKRENKNKGLGNSTGMGICHAYTEDGRCVSLLKILLTNYCIFDCAYCVSRKSNDVKRAAFTVDEVVQLTIGFYRRNYIEGLFLSSGIFDSPDYTMERLVRIAKKLRLEENFNGYIHLKAIPGASDDLIKEAALYADRMSVNLEMPTEQSLKLLAPEKNHRDVIKPMEYLKNEIKGRKEERKLIKKTPLFAPAGQSTQMVIGATQENDMQILGMANYFYNKMELKRVYYSGYVPISTDNRLPAIGTPVPMIRENRLYQADWLMRFYGFNVNEIVGHDNPNLDLQVDPKLGWALRNLDKFPIDINTADLEVIKRVPGIGVTSAKKIVMARRYRRLHAEDLQKMGIAYKRASYFLSFSNPFQLQKDLTSMQIRQQILALQNSKYKADFSNQLALF</sequence>